<protein>
    <submittedName>
        <fullName evidence="1">PAS domain-containing protein</fullName>
    </submittedName>
</protein>
<gene>
    <name evidence="1" type="ORF">OXU80_04615</name>
</gene>
<dbReference type="EMBL" id="CP113520">
    <property type="protein sequence ID" value="WAJ29523.1"/>
    <property type="molecule type" value="Genomic_DNA"/>
</dbReference>
<dbReference type="Proteomes" id="UP001163223">
    <property type="component" value="Chromosome"/>
</dbReference>
<keyword evidence="2" id="KW-1185">Reference proteome</keyword>
<organism evidence="1 2">
    <name type="scientific">Antarcticirhabdus aurantiaca</name>
    <dbReference type="NCBI Taxonomy" id="2606717"/>
    <lineage>
        <taxon>Bacteria</taxon>
        <taxon>Pseudomonadati</taxon>
        <taxon>Pseudomonadota</taxon>
        <taxon>Alphaproteobacteria</taxon>
        <taxon>Hyphomicrobiales</taxon>
        <taxon>Aurantimonadaceae</taxon>
        <taxon>Antarcticirhabdus</taxon>
    </lineage>
</organism>
<reference evidence="1" key="1">
    <citation type="submission" date="2022-11" db="EMBL/GenBank/DDBJ databases">
        <title>beta-Carotene-producing bacterium, Jeongeuplla avenae sp. nov., alleviates the salt stress of Arabidopsis seedlings.</title>
        <authorList>
            <person name="Jiang L."/>
            <person name="Lee J."/>
        </authorList>
    </citation>
    <scope>NUCLEOTIDE SEQUENCE</scope>
    <source>
        <strain evidence="1">DY_R2A_6</strain>
    </source>
</reference>
<name>A0ACD4NS03_9HYPH</name>
<evidence type="ECO:0000313" key="2">
    <source>
        <dbReference type="Proteomes" id="UP001163223"/>
    </source>
</evidence>
<evidence type="ECO:0000313" key="1">
    <source>
        <dbReference type="EMBL" id="WAJ29523.1"/>
    </source>
</evidence>
<accession>A0ACD4NS03</accession>
<sequence>MMSDDPNPSFKGDAPVAARREVLIDRRELALVAMERTRMPMVITDPKQPDNPIILANEAFLELTGYAAEEVLGRNCRFLQGVDTDPADVEAIRAELAAGNDHFEVELLNYRKDGSSFWNQLVISPVRNEAGLLLYYFASQKDVTARRRAEQLEIAERLLLKEVDHRAMNALALVQGIVNLSRSESPAQYSASIRGRVAALARAHRLLAVSGWTGADVGALLAGEIPAHMRERVRTSGTAALLPALLVQPLSLVLHEIMSNALRHGGLSKPGGFVEVGWSTEPEGLRLDWRERGAGAIGEPPRFEGGMRMVKNVVERQLCGQASFAWSPPGFQATLRIPLDG</sequence>
<proteinExistence type="predicted"/>